<dbReference type="RefSeq" id="XP_040765201.1">
    <property type="nucleotide sequence ID" value="XM_040908718.1"/>
</dbReference>
<protein>
    <recommendedName>
        <fullName evidence="1">Fungal-type protein kinase domain-containing protein</fullName>
    </recommendedName>
</protein>
<dbReference type="OrthoDB" id="5569250at2759"/>
<dbReference type="InParanoid" id="A0A165EP06"/>
<proteinExistence type="predicted"/>
<dbReference type="Pfam" id="PF17667">
    <property type="entry name" value="Pkinase_fungal"/>
    <property type="match status" value="1"/>
</dbReference>
<dbReference type="GeneID" id="63825747"/>
<evidence type="ECO:0000313" key="2">
    <source>
        <dbReference type="EMBL" id="KZT07461.1"/>
    </source>
</evidence>
<name>A0A165EP06_9APHY</name>
<sequence>MLEPQSGHTSALGFKATIRLRDLPVVPRSDQSEVITNQGTVRATTQNTGMKVTYWIRDRAARGTTCRIDGYLYETNAADRVRCRLPVLERYHGPLCCAPSAVKLLISFRDCVCGYRNLLLQREILYRDVSINSLMYFCTARAFNAGKLLTWIWPPISARCGRLVEQPQATCE</sequence>
<feature type="non-terminal residue" evidence="2">
    <location>
        <position position="172"/>
    </location>
</feature>
<evidence type="ECO:0000259" key="1">
    <source>
        <dbReference type="Pfam" id="PF17667"/>
    </source>
</evidence>
<dbReference type="EMBL" id="KV427619">
    <property type="protein sequence ID" value="KZT07461.1"/>
    <property type="molecule type" value="Genomic_DNA"/>
</dbReference>
<feature type="domain" description="Fungal-type protein kinase" evidence="1">
    <location>
        <begin position="54"/>
        <end position="135"/>
    </location>
</feature>
<dbReference type="Proteomes" id="UP000076871">
    <property type="component" value="Unassembled WGS sequence"/>
</dbReference>
<dbReference type="InterPro" id="IPR040976">
    <property type="entry name" value="Pkinase_fungal"/>
</dbReference>
<keyword evidence="3" id="KW-1185">Reference proteome</keyword>
<gene>
    <name evidence="2" type="ORF">LAESUDRAFT_724905</name>
</gene>
<reference evidence="2 3" key="1">
    <citation type="journal article" date="2016" name="Mol. Biol. Evol.">
        <title>Comparative Genomics of Early-Diverging Mushroom-Forming Fungi Provides Insights into the Origins of Lignocellulose Decay Capabilities.</title>
        <authorList>
            <person name="Nagy L.G."/>
            <person name="Riley R."/>
            <person name="Tritt A."/>
            <person name="Adam C."/>
            <person name="Daum C."/>
            <person name="Floudas D."/>
            <person name="Sun H."/>
            <person name="Yadav J.S."/>
            <person name="Pangilinan J."/>
            <person name="Larsson K.H."/>
            <person name="Matsuura K."/>
            <person name="Barry K."/>
            <person name="Labutti K."/>
            <person name="Kuo R."/>
            <person name="Ohm R.A."/>
            <person name="Bhattacharya S.S."/>
            <person name="Shirouzu T."/>
            <person name="Yoshinaga Y."/>
            <person name="Martin F.M."/>
            <person name="Grigoriev I.V."/>
            <person name="Hibbett D.S."/>
        </authorList>
    </citation>
    <scope>NUCLEOTIDE SEQUENCE [LARGE SCALE GENOMIC DNA]</scope>
    <source>
        <strain evidence="2 3">93-53</strain>
    </source>
</reference>
<dbReference type="AlphaFoldDB" id="A0A165EP06"/>
<organism evidence="2 3">
    <name type="scientific">Laetiporus sulphureus 93-53</name>
    <dbReference type="NCBI Taxonomy" id="1314785"/>
    <lineage>
        <taxon>Eukaryota</taxon>
        <taxon>Fungi</taxon>
        <taxon>Dikarya</taxon>
        <taxon>Basidiomycota</taxon>
        <taxon>Agaricomycotina</taxon>
        <taxon>Agaricomycetes</taxon>
        <taxon>Polyporales</taxon>
        <taxon>Laetiporus</taxon>
    </lineage>
</organism>
<accession>A0A165EP06</accession>
<evidence type="ECO:0000313" key="3">
    <source>
        <dbReference type="Proteomes" id="UP000076871"/>
    </source>
</evidence>